<evidence type="ECO:0000313" key="2">
    <source>
        <dbReference type="Proteomes" id="UP000029516"/>
    </source>
</evidence>
<dbReference type="Proteomes" id="UP000029516">
    <property type="component" value="Chromosome"/>
</dbReference>
<protein>
    <submittedName>
        <fullName evidence="1">Uncharacterized protein</fullName>
    </submittedName>
</protein>
<sequence length="101" mass="11886">MKLQGIDEYELFHRYRYDNNTTICIFSDSVVYYDGYLRVVLKRDSGKYSMEEINAGRVEELPDLSKCGEDELFQFSTIMAIQPLLTIQRVMNEIHGEYELS</sequence>
<dbReference type="AlphaFoldDB" id="A0AAN0S561"/>
<proteinExistence type="predicted"/>
<gene>
    <name evidence="1" type="ORF">LH23_14275</name>
</gene>
<name>A0AAN0S561_9ENTR</name>
<dbReference type="EMBL" id="CP009458">
    <property type="protein sequence ID" value="AIR61776.1"/>
    <property type="molecule type" value="Genomic_DNA"/>
</dbReference>
<dbReference type="KEGG" id="cem:LH23_14275"/>
<organism evidence="1 2">
    <name type="scientific">Cedecea neteri</name>
    <dbReference type="NCBI Taxonomy" id="158822"/>
    <lineage>
        <taxon>Bacteria</taxon>
        <taxon>Pseudomonadati</taxon>
        <taxon>Pseudomonadota</taxon>
        <taxon>Gammaproteobacteria</taxon>
        <taxon>Enterobacterales</taxon>
        <taxon>Enterobacteriaceae</taxon>
        <taxon>Cedecea</taxon>
    </lineage>
</organism>
<reference evidence="1 2" key="1">
    <citation type="submission" date="2014-09" db="EMBL/GenBank/DDBJ databases">
        <authorList>
            <person name="Chan K.-G."/>
        </authorList>
    </citation>
    <scope>NUCLEOTIDE SEQUENCE [LARGE SCALE GENOMIC DNA]</scope>
    <source>
        <strain evidence="1 2">M006</strain>
    </source>
</reference>
<evidence type="ECO:0000313" key="1">
    <source>
        <dbReference type="EMBL" id="AIR61776.1"/>
    </source>
</evidence>
<accession>A0AAN0S561</accession>